<gene>
    <name evidence="2" type="ORF">HMPREF1872_01485</name>
</gene>
<accession>A0A133Y6P3</accession>
<dbReference type="STRING" id="1497955.HMPREF1872_01485"/>
<dbReference type="InterPro" id="IPR003173">
    <property type="entry name" value="PC4_C"/>
</dbReference>
<dbReference type="Proteomes" id="UP000070080">
    <property type="component" value="Unassembled WGS sequence"/>
</dbReference>
<feature type="domain" description="Transcriptional coactivator p15 (PC4) C-terminal" evidence="1">
    <location>
        <begin position="62"/>
        <end position="107"/>
    </location>
</feature>
<proteinExistence type="predicted"/>
<evidence type="ECO:0000259" key="1">
    <source>
        <dbReference type="Pfam" id="PF02229"/>
    </source>
</evidence>
<protein>
    <recommendedName>
        <fullName evidence="1">Transcriptional coactivator p15 (PC4) C-terminal domain-containing protein</fullName>
    </recommendedName>
</protein>
<dbReference type="GO" id="GO:0006355">
    <property type="term" value="P:regulation of DNA-templated transcription"/>
    <property type="evidence" value="ECO:0007669"/>
    <property type="project" value="InterPro"/>
</dbReference>
<name>A0A133Y6P3_9FIRM</name>
<dbReference type="Pfam" id="PF02229">
    <property type="entry name" value="PC4"/>
    <property type="match status" value="1"/>
</dbReference>
<dbReference type="GO" id="GO:0003677">
    <property type="term" value="F:DNA binding"/>
    <property type="evidence" value="ECO:0007669"/>
    <property type="project" value="InterPro"/>
</dbReference>
<evidence type="ECO:0000313" key="2">
    <source>
        <dbReference type="EMBL" id="KXB38765.1"/>
    </source>
</evidence>
<comment type="caution">
    <text evidence="2">The sequence shown here is derived from an EMBL/GenBank/DDBJ whole genome shotgun (WGS) entry which is preliminary data.</text>
</comment>
<dbReference type="Gene3D" id="2.30.31.70">
    <property type="match status" value="1"/>
</dbReference>
<dbReference type="AlphaFoldDB" id="A0A133Y6P3"/>
<organism evidence="2 3">
    <name type="scientific">Amygdalobacter nucleatus</name>
    <dbReference type="NCBI Taxonomy" id="3029274"/>
    <lineage>
        <taxon>Bacteria</taxon>
        <taxon>Bacillati</taxon>
        <taxon>Bacillota</taxon>
        <taxon>Clostridia</taxon>
        <taxon>Eubacteriales</taxon>
        <taxon>Oscillospiraceae</taxon>
        <taxon>Amygdalobacter</taxon>
    </lineage>
</organism>
<reference evidence="3" key="1">
    <citation type="submission" date="2016-01" db="EMBL/GenBank/DDBJ databases">
        <authorList>
            <person name="Mitreva M."/>
            <person name="Pepin K.H."/>
            <person name="Mihindukulasuriya K.A."/>
            <person name="Fulton R."/>
            <person name="Fronick C."/>
            <person name="O'Laughlin M."/>
            <person name="Miner T."/>
            <person name="Herter B."/>
            <person name="Rosa B.A."/>
            <person name="Cordes M."/>
            <person name="Tomlinson C."/>
            <person name="Wollam A."/>
            <person name="Palsikar V.B."/>
            <person name="Mardis E.R."/>
            <person name="Wilson R.K."/>
        </authorList>
    </citation>
    <scope>NUCLEOTIDE SEQUENCE [LARGE SCALE GENOMIC DNA]</scope>
    <source>
        <strain evidence="3">KA00274</strain>
    </source>
</reference>
<keyword evidence="3" id="KW-1185">Reference proteome</keyword>
<sequence>MCKTDNFFVKLTFLFYNAKDYFVCEGIMPKKSETAATKPAAKELKFEIKKTIDTISDSKNGNWHLELNVISWNDAKPKYDLRSWNEDHTRMTKGITLNAEELAVLREVLAEIDPYAIEEM</sequence>
<dbReference type="EMBL" id="LSCV01000046">
    <property type="protein sequence ID" value="KXB38765.1"/>
    <property type="molecule type" value="Genomic_DNA"/>
</dbReference>
<evidence type="ECO:0000313" key="3">
    <source>
        <dbReference type="Proteomes" id="UP000070080"/>
    </source>
</evidence>